<dbReference type="Gene3D" id="1.20.1260.10">
    <property type="match status" value="1"/>
</dbReference>
<proteinExistence type="inferred from homology"/>
<organism evidence="2 3">
    <name type="scientific">Evtepia gabavorous</name>
    <dbReference type="NCBI Taxonomy" id="2211183"/>
    <lineage>
        <taxon>Bacteria</taxon>
        <taxon>Bacillati</taxon>
        <taxon>Bacillota</taxon>
        <taxon>Clostridia</taxon>
        <taxon>Eubacteriales</taxon>
        <taxon>Evtepia</taxon>
    </lineage>
</organism>
<accession>A0A3E2B6Y2</accession>
<reference evidence="2 3" key="1">
    <citation type="submission" date="2018-07" db="EMBL/GenBank/DDBJ databases">
        <title>GABA Modulating Bacteria of the Human Gut Microbiota.</title>
        <authorList>
            <person name="Strandwitz P."/>
            <person name="Kim K.H."/>
            <person name="Terekhova D."/>
            <person name="Liu J.K."/>
            <person name="Sharma A."/>
            <person name="Levering J."/>
            <person name="Mcdonald D."/>
            <person name="Dietrich D."/>
            <person name="Ramadhar T.R."/>
            <person name="Lekbua A."/>
            <person name="Mroue N."/>
            <person name="Liston C."/>
            <person name="Stewart E.J."/>
            <person name="Dubin M.J."/>
            <person name="Zengler K."/>
            <person name="Knight R."/>
            <person name="Gilbert J.A."/>
            <person name="Clardy J."/>
            <person name="Lewis K."/>
        </authorList>
    </citation>
    <scope>NUCLEOTIDE SEQUENCE [LARGE SCALE GENOMIC DNA]</scope>
    <source>
        <strain evidence="2 3">KLE1738</strain>
    </source>
</reference>
<dbReference type="AlphaFoldDB" id="A0A3E2B6Y2"/>
<evidence type="ECO:0000313" key="3">
    <source>
        <dbReference type="Proteomes" id="UP000260649"/>
    </source>
</evidence>
<gene>
    <name evidence="2" type="ORF">DV520_01350</name>
</gene>
<protein>
    <recommendedName>
        <fullName evidence="4">Manganese containing catalase</fullName>
    </recommendedName>
</protein>
<evidence type="ECO:0000256" key="1">
    <source>
        <dbReference type="ARBA" id="ARBA00007644"/>
    </source>
</evidence>
<comment type="caution">
    <text evidence="2">The sequence shown here is derived from an EMBL/GenBank/DDBJ whole genome shotgun (WGS) entry which is preliminary data.</text>
</comment>
<dbReference type="OrthoDB" id="9800585at2"/>
<keyword evidence="3" id="KW-1185">Reference proteome</keyword>
<name>A0A3E2B6Y2_9FIRM</name>
<comment type="similarity">
    <text evidence="1">Belongs to the manganese catalase family.</text>
</comment>
<evidence type="ECO:0008006" key="4">
    <source>
        <dbReference type="Google" id="ProtNLM"/>
    </source>
</evidence>
<dbReference type="SUPFAM" id="SSF47240">
    <property type="entry name" value="Ferritin-like"/>
    <property type="match status" value="1"/>
</dbReference>
<dbReference type="InterPro" id="IPR007760">
    <property type="entry name" value="Mn_catalase"/>
</dbReference>
<dbReference type="Proteomes" id="UP000260649">
    <property type="component" value="Unassembled WGS sequence"/>
</dbReference>
<dbReference type="Pfam" id="PF05067">
    <property type="entry name" value="Mn_catalase"/>
    <property type="match status" value="1"/>
</dbReference>
<evidence type="ECO:0000313" key="2">
    <source>
        <dbReference type="EMBL" id="RFT07802.1"/>
    </source>
</evidence>
<dbReference type="EMBL" id="QQRQ01000001">
    <property type="protein sequence ID" value="RFT07802.1"/>
    <property type="molecule type" value="Genomic_DNA"/>
</dbReference>
<dbReference type="InterPro" id="IPR012347">
    <property type="entry name" value="Ferritin-like"/>
</dbReference>
<dbReference type="InterPro" id="IPR009078">
    <property type="entry name" value="Ferritin-like_SF"/>
</dbReference>
<sequence>MFVYQKKLQYPVRIKNTNPKLAAQIISQYGGPECNRLR</sequence>